<keyword evidence="1" id="KW-0812">Transmembrane</keyword>
<keyword evidence="3" id="KW-1185">Reference proteome</keyword>
<feature type="transmembrane region" description="Helical" evidence="1">
    <location>
        <begin position="165"/>
        <end position="188"/>
    </location>
</feature>
<sequence length="197" mass="20223">MSMSGSVFGLGGLNLDINELTRKAVRNIRGGLALTGVLSIILGALVLFWPGATLDVVAVLFGLYFLISGAVRVVTGIITPLSGGLRVLNILTGVLIFIVGVVAMRNPLASLAVLGMVIGIAWIVEGVMALTESESGGSRWYAITYGVISILAGAVVLFLPVGSLAALVVFGGIFLVVLGIVEVVRAFAFGRGIPLSG</sequence>
<name>A0ABZ2ZUZ0_9MICC</name>
<gene>
    <name evidence="2" type="ORF">AAE021_17420</name>
</gene>
<evidence type="ECO:0000256" key="1">
    <source>
        <dbReference type="SAM" id="Phobius"/>
    </source>
</evidence>
<dbReference type="PANTHER" id="PTHR34989">
    <property type="entry name" value="PROTEIN HDED"/>
    <property type="match status" value="1"/>
</dbReference>
<dbReference type="PANTHER" id="PTHR34989:SF1">
    <property type="entry name" value="PROTEIN HDED"/>
    <property type="match status" value="1"/>
</dbReference>
<proteinExistence type="predicted"/>
<feature type="transmembrane region" description="Helical" evidence="1">
    <location>
        <begin position="31"/>
        <end position="50"/>
    </location>
</feature>
<feature type="transmembrane region" description="Helical" evidence="1">
    <location>
        <begin position="56"/>
        <end position="75"/>
    </location>
</feature>
<reference evidence="2 3" key="1">
    <citation type="submission" date="2024-04" db="EMBL/GenBank/DDBJ databases">
        <title>Arthrobacter sp. from Plains bison fecal sample.</title>
        <authorList>
            <person name="Ruzzini A."/>
        </authorList>
    </citation>
    <scope>NUCLEOTIDE SEQUENCE [LARGE SCALE GENOMIC DNA]</scope>
    <source>
        <strain evidence="2 3">EINP1</strain>
    </source>
</reference>
<accession>A0ABZ2ZUZ0</accession>
<dbReference type="EMBL" id="CP151657">
    <property type="protein sequence ID" value="WZP15900.1"/>
    <property type="molecule type" value="Genomic_DNA"/>
</dbReference>
<dbReference type="InterPro" id="IPR005325">
    <property type="entry name" value="DUF308_memb"/>
</dbReference>
<evidence type="ECO:0000313" key="3">
    <source>
        <dbReference type="Proteomes" id="UP001448858"/>
    </source>
</evidence>
<feature type="transmembrane region" description="Helical" evidence="1">
    <location>
        <begin position="140"/>
        <end position="159"/>
    </location>
</feature>
<dbReference type="RefSeq" id="WP_342023552.1">
    <property type="nucleotide sequence ID" value="NZ_CP151657.1"/>
</dbReference>
<feature type="transmembrane region" description="Helical" evidence="1">
    <location>
        <begin position="87"/>
        <end position="104"/>
    </location>
</feature>
<evidence type="ECO:0000313" key="2">
    <source>
        <dbReference type="EMBL" id="WZP15900.1"/>
    </source>
</evidence>
<feature type="transmembrane region" description="Helical" evidence="1">
    <location>
        <begin position="110"/>
        <end position="128"/>
    </location>
</feature>
<protein>
    <submittedName>
        <fullName evidence="2">DUF308 domain-containing protein</fullName>
    </submittedName>
</protein>
<organism evidence="2 3">
    <name type="scientific">Arthrobacter citreus</name>
    <dbReference type="NCBI Taxonomy" id="1670"/>
    <lineage>
        <taxon>Bacteria</taxon>
        <taxon>Bacillati</taxon>
        <taxon>Actinomycetota</taxon>
        <taxon>Actinomycetes</taxon>
        <taxon>Micrococcales</taxon>
        <taxon>Micrococcaceae</taxon>
        <taxon>Arthrobacter</taxon>
    </lineage>
</organism>
<keyword evidence="1" id="KW-0472">Membrane</keyword>
<keyword evidence="1" id="KW-1133">Transmembrane helix</keyword>
<dbReference type="InterPro" id="IPR052712">
    <property type="entry name" value="Acid_resist_chaperone_HdeD"/>
</dbReference>
<dbReference type="Proteomes" id="UP001448858">
    <property type="component" value="Chromosome"/>
</dbReference>
<dbReference type="Pfam" id="PF03729">
    <property type="entry name" value="DUF308"/>
    <property type="match status" value="2"/>
</dbReference>